<feature type="signal peptide" evidence="2">
    <location>
        <begin position="1"/>
        <end position="21"/>
    </location>
</feature>
<keyword evidence="4" id="KW-1185">Reference proteome</keyword>
<gene>
    <name evidence="3" type="ORF">PAC_00592</name>
</gene>
<dbReference type="AlphaFoldDB" id="A0A1L7WDC6"/>
<keyword evidence="1" id="KW-0175">Coiled coil</keyword>
<evidence type="ECO:0000313" key="4">
    <source>
        <dbReference type="Proteomes" id="UP000184330"/>
    </source>
</evidence>
<dbReference type="EMBL" id="FJOG01000001">
    <property type="protein sequence ID" value="CZR50718.1"/>
    <property type="molecule type" value="Genomic_DNA"/>
</dbReference>
<evidence type="ECO:0000256" key="1">
    <source>
        <dbReference type="SAM" id="Coils"/>
    </source>
</evidence>
<dbReference type="OrthoDB" id="5348716at2759"/>
<organism evidence="3 4">
    <name type="scientific">Phialocephala subalpina</name>
    <dbReference type="NCBI Taxonomy" id="576137"/>
    <lineage>
        <taxon>Eukaryota</taxon>
        <taxon>Fungi</taxon>
        <taxon>Dikarya</taxon>
        <taxon>Ascomycota</taxon>
        <taxon>Pezizomycotina</taxon>
        <taxon>Leotiomycetes</taxon>
        <taxon>Helotiales</taxon>
        <taxon>Mollisiaceae</taxon>
        <taxon>Phialocephala</taxon>
        <taxon>Phialocephala fortinii species complex</taxon>
    </lineage>
</organism>
<accession>A0A1L7WDC6</accession>
<feature type="coiled-coil region" evidence="1">
    <location>
        <begin position="137"/>
        <end position="181"/>
    </location>
</feature>
<reference evidence="3 4" key="1">
    <citation type="submission" date="2016-03" db="EMBL/GenBank/DDBJ databases">
        <authorList>
            <person name="Ploux O."/>
        </authorList>
    </citation>
    <scope>NUCLEOTIDE SEQUENCE [LARGE SCALE GENOMIC DNA]</scope>
    <source>
        <strain evidence="3 4">UAMH 11012</strain>
    </source>
</reference>
<dbReference type="Proteomes" id="UP000184330">
    <property type="component" value="Unassembled WGS sequence"/>
</dbReference>
<evidence type="ECO:0000313" key="3">
    <source>
        <dbReference type="EMBL" id="CZR50718.1"/>
    </source>
</evidence>
<protein>
    <recommendedName>
        <fullName evidence="5">Cyanovirin-N domain-containing protein</fullName>
    </recommendedName>
</protein>
<feature type="chain" id="PRO_5013176971" description="Cyanovirin-N domain-containing protein" evidence="2">
    <location>
        <begin position="22"/>
        <end position="194"/>
    </location>
</feature>
<evidence type="ECO:0000256" key="2">
    <source>
        <dbReference type="SAM" id="SignalP"/>
    </source>
</evidence>
<evidence type="ECO:0008006" key="5">
    <source>
        <dbReference type="Google" id="ProtNLM"/>
    </source>
</evidence>
<proteinExistence type="predicted"/>
<sequence length="194" mass="22201">MPTMHFTILFFLFALIRLSRAVCPSFNYAFFNMQQEPFDVYTFMVTDDACHEVAFCGDANPCDGECREILHCAHTGSETHVDGITIDGLRYLCRDDPNKGSCKLEGGYWVTVESCCRNDGKRNFEEGRISEREYIAIEETNAMLDIHLREYEDALANGTSIVDMEALREVQKRELKFAEMKQLKARQLDVILAS</sequence>
<keyword evidence="2" id="KW-0732">Signal</keyword>
<name>A0A1L7WDC6_9HELO</name>